<organism evidence="2 3">
    <name type="scientific">Pleurotus ostreatus</name>
    <name type="common">Oyster mushroom</name>
    <name type="synonym">White-rot fungus</name>
    <dbReference type="NCBI Taxonomy" id="5322"/>
    <lineage>
        <taxon>Eukaryota</taxon>
        <taxon>Fungi</taxon>
        <taxon>Dikarya</taxon>
        <taxon>Basidiomycota</taxon>
        <taxon>Agaricomycotina</taxon>
        <taxon>Agaricomycetes</taxon>
        <taxon>Agaricomycetidae</taxon>
        <taxon>Agaricales</taxon>
        <taxon>Pleurotineae</taxon>
        <taxon>Pleurotaceae</taxon>
        <taxon>Pleurotus</taxon>
    </lineage>
</organism>
<dbReference type="AlphaFoldDB" id="A0A8H6ZRJ7"/>
<dbReference type="RefSeq" id="XP_036629286.1">
    <property type="nucleotide sequence ID" value="XM_036777858.1"/>
</dbReference>
<evidence type="ECO:0000313" key="2">
    <source>
        <dbReference type="EMBL" id="KAF7425982.1"/>
    </source>
</evidence>
<dbReference type="VEuPathDB" id="FungiDB:PC9H_008344"/>
<evidence type="ECO:0000256" key="1">
    <source>
        <dbReference type="SAM" id="Phobius"/>
    </source>
</evidence>
<keyword evidence="3" id="KW-1185">Reference proteome</keyword>
<feature type="transmembrane region" description="Helical" evidence="1">
    <location>
        <begin position="15"/>
        <end position="33"/>
    </location>
</feature>
<dbReference type="GeneID" id="59378162"/>
<gene>
    <name evidence="2" type="ORF">PC9H_008344</name>
</gene>
<name>A0A8H6ZRJ7_PLEOS</name>
<protein>
    <submittedName>
        <fullName evidence="2">Uncharacterized protein</fullName>
    </submittedName>
</protein>
<accession>A0A8H6ZRJ7</accession>
<dbReference type="Proteomes" id="UP000623687">
    <property type="component" value="Unassembled WGS sequence"/>
</dbReference>
<dbReference type="EMBL" id="JACETU010000006">
    <property type="protein sequence ID" value="KAF7425982.1"/>
    <property type="molecule type" value="Genomic_DNA"/>
</dbReference>
<keyword evidence="1" id="KW-0812">Transmembrane</keyword>
<evidence type="ECO:0000313" key="3">
    <source>
        <dbReference type="Proteomes" id="UP000623687"/>
    </source>
</evidence>
<proteinExistence type="predicted"/>
<reference evidence="2" key="1">
    <citation type="submission" date="2019-07" db="EMBL/GenBank/DDBJ databases">
        <authorList>
            <person name="Palmer J.M."/>
        </authorList>
    </citation>
    <scope>NUCLEOTIDE SEQUENCE</scope>
    <source>
        <strain evidence="2">PC9</strain>
    </source>
</reference>
<keyword evidence="1" id="KW-0472">Membrane</keyword>
<sequence>MEFSGTDPFNLPTPLPSILVVFWWMNIAIIFPISDSKSAIVRPTASWSANATTPRWQTVDSYPTPALYHCLYLLFSLLTAAVLVPILDYTAVNANANANATPDTISHCSKVSWANASIASAASDNLT</sequence>
<keyword evidence="1" id="KW-1133">Transmembrane helix</keyword>
<comment type="caution">
    <text evidence="2">The sequence shown here is derived from an EMBL/GenBank/DDBJ whole genome shotgun (WGS) entry which is preliminary data.</text>
</comment>
<feature type="transmembrane region" description="Helical" evidence="1">
    <location>
        <begin position="66"/>
        <end position="87"/>
    </location>
</feature>